<name>A0A6V7I5N9_9HYME</name>
<dbReference type="GO" id="GO:0061630">
    <property type="term" value="F:ubiquitin protein ligase activity"/>
    <property type="evidence" value="ECO:0007669"/>
    <property type="project" value="UniProtKB-EC"/>
</dbReference>
<evidence type="ECO:0000256" key="6">
    <source>
        <dbReference type="ARBA" id="ARBA00022490"/>
    </source>
</evidence>
<comment type="subcellular location">
    <subcellularLocation>
        <location evidence="3">Cytoplasm</location>
    </subcellularLocation>
    <subcellularLocation>
        <location evidence="2">Nucleus</location>
        <location evidence="2">PML body</location>
    </subcellularLocation>
</comment>
<keyword evidence="13" id="KW-0862">Zinc</keyword>
<organism evidence="20">
    <name type="scientific">Bracon brevicornis</name>
    <dbReference type="NCBI Taxonomy" id="1563983"/>
    <lineage>
        <taxon>Eukaryota</taxon>
        <taxon>Metazoa</taxon>
        <taxon>Ecdysozoa</taxon>
        <taxon>Arthropoda</taxon>
        <taxon>Hexapoda</taxon>
        <taxon>Insecta</taxon>
        <taxon>Pterygota</taxon>
        <taxon>Neoptera</taxon>
        <taxon>Endopterygota</taxon>
        <taxon>Hymenoptera</taxon>
        <taxon>Apocrita</taxon>
        <taxon>Ichneumonoidea</taxon>
        <taxon>Braconidae</taxon>
        <taxon>Braconinae</taxon>
        <taxon>Bracon</taxon>
    </lineage>
</organism>
<gene>
    <name evidence="20" type="ORF">BBRV_LOCUS15128</name>
</gene>
<comment type="pathway">
    <text evidence="4">Protein modification; protein ubiquitination.</text>
</comment>
<dbReference type="SMART" id="SM00320">
    <property type="entry name" value="WD40"/>
    <property type="match status" value="2"/>
</dbReference>
<evidence type="ECO:0000313" key="20">
    <source>
        <dbReference type="EMBL" id="CAD1534437.1"/>
    </source>
</evidence>
<accession>A0A6V7I5N9</accession>
<comment type="catalytic activity">
    <reaction evidence="1">
        <text>S-ubiquitinyl-[E2 ubiquitin-conjugating enzyme]-L-cysteine + [acceptor protein]-L-lysine = [E2 ubiquitin-conjugating enzyme]-L-cysteine + N(6)-ubiquitinyl-[acceptor protein]-L-lysine.</text>
        <dbReference type="EC" id="2.3.2.27"/>
    </reaction>
</comment>
<evidence type="ECO:0000256" key="1">
    <source>
        <dbReference type="ARBA" id="ARBA00000900"/>
    </source>
</evidence>
<dbReference type="Gene3D" id="3.30.40.10">
    <property type="entry name" value="Zinc/RING finger domain, C3HC4 (zinc finger)"/>
    <property type="match status" value="1"/>
</dbReference>
<keyword evidence="7 17" id="KW-0853">WD repeat</keyword>
<evidence type="ECO:0000256" key="17">
    <source>
        <dbReference type="PROSITE-ProRule" id="PRU00221"/>
    </source>
</evidence>
<evidence type="ECO:0000256" key="7">
    <source>
        <dbReference type="ARBA" id="ARBA00022574"/>
    </source>
</evidence>
<dbReference type="Gene3D" id="2.130.10.10">
    <property type="entry name" value="YVTN repeat-like/Quinoprotein amine dehydrogenase"/>
    <property type="match status" value="1"/>
</dbReference>
<evidence type="ECO:0000256" key="13">
    <source>
        <dbReference type="ARBA" id="ARBA00022833"/>
    </source>
</evidence>
<dbReference type="GO" id="GO:0005737">
    <property type="term" value="C:cytoplasm"/>
    <property type="evidence" value="ECO:0007669"/>
    <property type="project" value="UniProtKB-SubCell"/>
</dbReference>
<dbReference type="Pfam" id="PF13639">
    <property type="entry name" value="zf-RING_2"/>
    <property type="match status" value="1"/>
</dbReference>
<dbReference type="InterPro" id="IPR013083">
    <property type="entry name" value="Znf_RING/FYVE/PHD"/>
</dbReference>
<dbReference type="InterPro" id="IPR015943">
    <property type="entry name" value="WD40/YVTN_repeat-like_dom_sf"/>
</dbReference>
<sequence>MMDVDENSNSNNEDEIVIVDDDEPNDNPLAAGGDDNVGNEVLVVERQETEQVVQPIPENPVVSPNIRQPSKKRKLDESDDDDDDISCPICMDSWTTSGEHRLSSIACGHLFGHSCIARWLKDNKSCPQCNAVTKMRDIRYIYASNLKAVDTAEIDTLKYELNAVRDKVKELDEQLYLALQRNTLQTDAIAKLTKKVSALEAEKLKLMAGQAQVNNGIPSVQGIRFYLNGNLDMEKESNCRVIEYSHTTRQLHISYYLPTKVLCTPFGIKEIDYGTGVPKGFLGLHKAEIREIATNPTTGSILTVSFDKTAKVFDSRTNRAMHISTFETALWSACWVDRECFALGAQNGAIYVYDRRRPTAPLETFRGSDTTPVASLAPIVCEGPDNLPQYAFLSTQFKSAFAYFPSNGSYLRKPLLIDGSFFCIRYDSKTGNAMISCRPTEKDPFVKHKIFTIRNSQDSPIVFCDIVHEFNSGNTQTTISRPCFLNVGEEKLVAAYSSSQNMIQLWSITTGKHIQNHMSQLPVSDLCPFQTLNNDIGLAALSKQKLRLYLNAT</sequence>
<dbReference type="InterPro" id="IPR037381">
    <property type="entry name" value="RFWD3"/>
</dbReference>
<evidence type="ECO:0000256" key="14">
    <source>
        <dbReference type="ARBA" id="ARBA00023204"/>
    </source>
</evidence>
<feature type="compositionally biased region" description="Acidic residues" evidence="18">
    <location>
        <begin position="1"/>
        <end position="25"/>
    </location>
</feature>
<evidence type="ECO:0000256" key="4">
    <source>
        <dbReference type="ARBA" id="ARBA00004906"/>
    </source>
</evidence>
<dbReference type="GO" id="GO:0016605">
    <property type="term" value="C:PML body"/>
    <property type="evidence" value="ECO:0007669"/>
    <property type="project" value="UniProtKB-SubCell"/>
</dbReference>
<dbReference type="InterPro" id="IPR036322">
    <property type="entry name" value="WD40_repeat_dom_sf"/>
</dbReference>
<dbReference type="SUPFAM" id="SSF50978">
    <property type="entry name" value="WD40 repeat-like"/>
    <property type="match status" value="1"/>
</dbReference>
<dbReference type="EC" id="2.3.2.27" evidence="5"/>
<dbReference type="EMBL" id="CADCXW020000002">
    <property type="protein sequence ID" value="CAD1534437.1"/>
    <property type="molecule type" value="Genomic_DNA"/>
</dbReference>
<keyword evidence="15" id="KW-0539">Nucleus</keyword>
<evidence type="ECO:0000259" key="19">
    <source>
        <dbReference type="PROSITE" id="PS50089"/>
    </source>
</evidence>
<dbReference type="InterPro" id="IPR001841">
    <property type="entry name" value="Znf_RING"/>
</dbReference>
<dbReference type="PANTHER" id="PTHR16047:SF7">
    <property type="entry name" value="E3 UBIQUITIN-PROTEIN LIGASE RFWD3"/>
    <property type="match status" value="1"/>
</dbReference>
<evidence type="ECO:0000256" key="3">
    <source>
        <dbReference type="ARBA" id="ARBA00004496"/>
    </source>
</evidence>
<evidence type="ECO:0000256" key="5">
    <source>
        <dbReference type="ARBA" id="ARBA00012483"/>
    </source>
</evidence>
<dbReference type="PANTHER" id="PTHR16047">
    <property type="entry name" value="RFWD3 PROTEIN"/>
    <property type="match status" value="1"/>
</dbReference>
<keyword evidence="14" id="KW-0234">DNA repair</keyword>
<dbReference type="GO" id="GO:0016567">
    <property type="term" value="P:protein ubiquitination"/>
    <property type="evidence" value="ECO:0007669"/>
    <property type="project" value="InterPro"/>
</dbReference>
<proteinExistence type="predicted"/>
<dbReference type="InterPro" id="IPR056527">
    <property type="entry name" value="WD40_RFWD3"/>
</dbReference>
<dbReference type="GO" id="GO:0036297">
    <property type="term" value="P:interstrand cross-link repair"/>
    <property type="evidence" value="ECO:0007669"/>
    <property type="project" value="InterPro"/>
</dbReference>
<dbReference type="Pfam" id="PF23419">
    <property type="entry name" value="WD40_RFWD3"/>
    <property type="match status" value="1"/>
</dbReference>
<evidence type="ECO:0000256" key="10">
    <source>
        <dbReference type="ARBA" id="ARBA00022763"/>
    </source>
</evidence>
<evidence type="ECO:0000256" key="12">
    <source>
        <dbReference type="ARBA" id="ARBA00022786"/>
    </source>
</evidence>
<dbReference type="InterPro" id="IPR001680">
    <property type="entry name" value="WD40_rpt"/>
</dbReference>
<feature type="region of interest" description="Disordered" evidence="18">
    <location>
        <begin position="1"/>
        <end position="82"/>
    </location>
</feature>
<dbReference type="SMART" id="SM00184">
    <property type="entry name" value="RING"/>
    <property type="match status" value="1"/>
</dbReference>
<keyword evidence="12" id="KW-0833">Ubl conjugation pathway</keyword>
<feature type="repeat" description="WD" evidence="17">
    <location>
        <begin position="282"/>
        <end position="323"/>
    </location>
</feature>
<evidence type="ECO:0000256" key="15">
    <source>
        <dbReference type="ARBA" id="ARBA00023242"/>
    </source>
</evidence>
<dbReference type="SUPFAM" id="SSF57850">
    <property type="entry name" value="RING/U-box"/>
    <property type="match status" value="1"/>
</dbReference>
<keyword evidence="6" id="KW-0963">Cytoplasm</keyword>
<keyword evidence="10" id="KW-0227">DNA damage</keyword>
<keyword evidence="8" id="KW-0808">Transferase</keyword>
<evidence type="ECO:0000256" key="8">
    <source>
        <dbReference type="ARBA" id="ARBA00022679"/>
    </source>
</evidence>
<evidence type="ECO:0000256" key="18">
    <source>
        <dbReference type="SAM" id="MobiDB-lite"/>
    </source>
</evidence>
<reference evidence="20" key="1">
    <citation type="submission" date="2020-07" db="EMBL/GenBank/DDBJ databases">
        <authorList>
            <person name="Ferguson B K."/>
        </authorList>
    </citation>
    <scope>NUCLEOTIDE SEQUENCE</scope>
    <source>
        <strain evidence="20">L06</strain>
    </source>
</reference>
<keyword evidence="11 16" id="KW-0863">Zinc-finger</keyword>
<keyword evidence="9" id="KW-0677">Repeat</keyword>
<dbReference type="PROSITE" id="PS50089">
    <property type="entry name" value="ZF_RING_2"/>
    <property type="match status" value="1"/>
</dbReference>
<feature type="domain" description="RING-type" evidence="19">
    <location>
        <begin position="87"/>
        <end position="130"/>
    </location>
</feature>
<dbReference type="PROSITE" id="PS50082">
    <property type="entry name" value="WD_REPEATS_2"/>
    <property type="match status" value="1"/>
</dbReference>
<dbReference type="AlphaFoldDB" id="A0A6V7I5N9"/>
<keyword evidence="11 16" id="KW-0479">Metal-binding</keyword>
<evidence type="ECO:0000256" key="2">
    <source>
        <dbReference type="ARBA" id="ARBA00004322"/>
    </source>
</evidence>
<protein>
    <recommendedName>
        <fullName evidence="5">RING-type E3 ubiquitin transferase</fullName>
        <ecNumber evidence="5">2.3.2.27</ecNumber>
    </recommendedName>
</protein>
<dbReference type="CDD" id="cd16450">
    <property type="entry name" value="mRING-C3HGC3_RFWD3"/>
    <property type="match status" value="1"/>
</dbReference>
<evidence type="ECO:0000256" key="9">
    <source>
        <dbReference type="ARBA" id="ARBA00022737"/>
    </source>
</evidence>
<dbReference type="GO" id="GO:0008270">
    <property type="term" value="F:zinc ion binding"/>
    <property type="evidence" value="ECO:0007669"/>
    <property type="project" value="UniProtKB-KW"/>
</dbReference>
<evidence type="ECO:0000256" key="11">
    <source>
        <dbReference type="ARBA" id="ARBA00022771"/>
    </source>
</evidence>
<evidence type="ECO:0000256" key="16">
    <source>
        <dbReference type="PROSITE-ProRule" id="PRU00175"/>
    </source>
</evidence>